<dbReference type="InterPro" id="IPR003644">
    <property type="entry name" value="Calx_beta"/>
</dbReference>
<proteinExistence type="predicted"/>
<dbReference type="Pfam" id="PF03160">
    <property type="entry name" value="Calx-beta"/>
    <property type="match status" value="1"/>
</dbReference>
<evidence type="ECO:0000313" key="6">
    <source>
        <dbReference type="EMBL" id="MFD2187279.1"/>
    </source>
</evidence>
<dbReference type="Gene3D" id="2.60.40.2030">
    <property type="match status" value="1"/>
</dbReference>
<accession>A0ABW5AZG2</accession>
<dbReference type="Proteomes" id="UP001597344">
    <property type="component" value="Unassembled WGS sequence"/>
</dbReference>
<dbReference type="InterPro" id="IPR006626">
    <property type="entry name" value="PbH1"/>
</dbReference>
<sequence length="1270" mass="134142">MKVNFNIPYYLLIVCLFLISNKGIAQDTFRDTFGSSNYGRNDGNQAWFANWNEIGEANDPAAGRIFINTGQQPFNFFQLLFINLDAVYIERRLDLSSYGYSVLTFDYDELVFDEILDVQLRDNVGNYQTILSIDNTFNEGSFKYLLANNERSADSRIRFRDVSGDQNWATNEGIFIDNVTFTAGSSAVYITDITVNENAGTFTFTALFTGNATAPFSVNYATVDGTAYADSDFIADAGTFNFTGTPGQQITRTITLVDNNFVEDDETFTIALSGSTNGAIDLFNSTVTIIDDADATAVPNEPTLNLFDEFDGNFDYATTGGSLRTEPNSGNQCAITTSDSADLTSAIPAGSTIEKAFLYWAHSGTSADDVVTFEGQQVAADIVQTAFNGLIYGMISDVTALVSGLPDPSGNTYDFSGLTIDNTNNSVAYCNAELVVGGWTLFIFYTNPSLPSSTINLYSGFSNLQNTNPPQSFLLDNFFANGSAGSKTTVLSWEGDVPLANAELLTVTPNSTGTPFTLSGDGNNNGTTTNNPFNSTVFDGTTGVNRTTEYGLDLDTYDISAIIPVGETQITTDVDVGQDRVFLNAVILKVPSNLIKGTVFEDVNYPGGPGRNRAASSGIPIENATVELYREAPAGTFTFVESTSTDSNGEYIFGGMINDDYAVRVVNSTVRSIRNGASCTSCYGVQTFRTFRSPTSNVEVDDEVGGTNPAAQDAAAGTATGAQSISPVNIDNEGVTNLDFGFNFNTIVNTNATGQGSLEQFITNSNNLNETGLDIEAHPNDGSINPAAGEDTSIFMIPPTGDPLGRTPDAGYIVADGYFDIFINSGSLPVISDNNTVVDGRTQTAYSTDTNTGTIGAGGTAVGTNNTLLPNYNLPEIQVRKNTGSGFGFEIDANNVVVRNTAISGDNASFDGIRITSGSNILITENLIGTDALGNQLGVDRHGIRVNGGESVIDGNYIAGLGRNGVRFNGGTISSILRNNHFNGNGVANCDSNVEAQGGGSGIVIENNLIENGGNYGVDNINSVAMIIDQNTIRDTGALSTGCANQIGIRTQQPNTTITGNVINNNGRVGIFISSGTGNLISQNSIFANGFTEASLGIDIGNDGVTINDNGDGDGGPNNRLNFPIFDSAVVSGNNLIVTGWVGAGATVELFLSDIDTGDAAAGDNAIDGPSGVITQDYGEGKVFLGSAIEGSPDDNDGNITAYTADVDGNEDTTNRFSFVIPLGSAIPVNSIITATATVSNSTSEFGTTYVVKRAAVITNRRITYRVKAN</sequence>
<keyword evidence="2" id="KW-0677">Repeat</keyword>
<keyword evidence="3" id="KW-0106">Calcium</keyword>
<feature type="domain" description="Calx-beta" evidence="5">
    <location>
        <begin position="170"/>
        <end position="273"/>
    </location>
</feature>
<evidence type="ECO:0000313" key="7">
    <source>
        <dbReference type="Proteomes" id="UP001597344"/>
    </source>
</evidence>
<dbReference type="InterPro" id="IPR012334">
    <property type="entry name" value="Pectin_lyas_fold"/>
</dbReference>
<dbReference type="InterPro" id="IPR013783">
    <property type="entry name" value="Ig-like_fold"/>
</dbReference>
<reference evidence="7" key="1">
    <citation type="journal article" date="2019" name="Int. J. Syst. Evol. Microbiol.">
        <title>The Global Catalogue of Microorganisms (GCM) 10K type strain sequencing project: providing services to taxonomists for standard genome sequencing and annotation.</title>
        <authorList>
            <consortium name="The Broad Institute Genomics Platform"/>
            <consortium name="The Broad Institute Genome Sequencing Center for Infectious Disease"/>
            <person name="Wu L."/>
            <person name="Ma J."/>
        </authorList>
    </citation>
    <scope>NUCLEOTIDE SEQUENCE [LARGE SCALE GENOMIC DNA]</scope>
    <source>
        <strain evidence="7">DT92</strain>
    </source>
</reference>
<dbReference type="SMART" id="SM00710">
    <property type="entry name" value="PbH1"/>
    <property type="match status" value="7"/>
</dbReference>
<evidence type="ECO:0000256" key="1">
    <source>
        <dbReference type="ARBA" id="ARBA00022729"/>
    </source>
</evidence>
<dbReference type="EMBL" id="JBHUHY010000009">
    <property type="protein sequence ID" value="MFD2187279.1"/>
    <property type="molecule type" value="Genomic_DNA"/>
</dbReference>
<feature type="compositionally biased region" description="Low complexity" evidence="4">
    <location>
        <begin position="520"/>
        <end position="531"/>
    </location>
</feature>
<keyword evidence="1" id="KW-0732">Signal</keyword>
<dbReference type="RefSeq" id="WP_378320273.1">
    <property type="nucleotide sequence ID" value="NZ_JBHUHY010000009.1"/>
</dbReference>
<dbReference type="InterPro" id="IPR039448">
    <property type="entry name" value="Beta_helix"/>
</dbReference>
<dbReference type="InterPro" id="IPR011050">
    <property type="entry name" value="Pectin_lyase_fold/virulence"/>
</dbReference>
<keyword evidence="7" id="KW-1185">Reference proteome</keyword>
<dbReference type="Pfam" id="PF13229">
    <property type="entry name" value="Beta_helix"/>
    <property type="match status" value="1"/>
</dbReference>
<dbReference type="InterPro" id="IPR038081">
    <property type="entry name" value="CalX-like_sf"/>
</dbReference>
<dbReference type="SUPFAM" id="SSF51126">
    <property type="entry name" value="Pectin lyase-like"/>
    <property type="match status" value="2"/>
</dbReference>
<evidence type="ECO:0000259" key="5">
    <source>
        <dbReference type="SMART" id="SM00237"/>
    </source>
</evidence>
<dbReference type="SUPFAM" id="SSF141072">
    <property type="entry name" value="CalX-like"/>
    <property type="match status" value="1"/>
</dbReference>
<evidence type="ECO:0000256" key="2">
    <source>
        <dbReference type="ARBA" id="ARBA00022737"/>
    </source>
</evidence>
<dbReference type="SMART" id="SM00237">
    <property type="entry name" value="Calx_beta"/>
    <property type="match status" value="1"/>
</dbReference>
<evidence type="ECO:0000256" key="3">
    <source>
        <dbReference type="ARBA" id="ARBA00022837"/>
    </source>
</evidence>
<evidence type="ECO:0000256" key="4">
    <source>
        <dbReference type="SAM" id="MobiDB-lite"/>
    </source>
</evidence>
<protein>
    <submittedName>
        <fullName evidence="6">Calx-beta domain-containing protein</fullName>
    </submittedName>
</protein>
<organism evidence="6 7">
    <name type="scientific">Aquimarina celericrescens</name>
    <dbReference type="NCBI Taxonomy" id="1964542"/>
    <lineage>
        <taxon>Bacteria</taxon>
        <taxon>Pseudomonadati</taxon>
        <taxon>Bacteroidota</taxon>
        <taxon>Flavobacteriia</taxon>
        <taxon>Flavobacteriales</taxon>
        <taxon>Flavobacteriaceae</taxon>
        <taxon>Aquimarina</taxon>
    </lineage>
</organism>
<dbReference type="Gene3D" id="2.60.40.10">
    <property type="entry name" value="Immunoglobulins"/>
    <property type="match status" value="1"/>
</dbReference>
<feature type="region of interest" description="Disordered" evidence="4">
    <location>
        <begin position="513"/>
        <end position="535"/>
    </location>
</feature>
<dbReference type="Gene3D" id="2.160.20.10">
    <property type="entry name" value="Single-stranded right-handed beta-helix, Pectin lyase-like"/>
    <property type="match status" value="1"/>
</dbReference>
<dbReference type="SUPFAM" id="SSF49478">
    <property type="entry name" value="Cna protein B-type domain"/>
    <property type="match status" value="1"/>
</dbReference>
<name>A0ABW5AZG2_9FLAO</name>
<gene>
    <name evidence="6" type="ORF">ACFSJT_10810</name>
</gene>
<comment type="caution">
    <text evidence="6">The sequence shown here is derived from an EMBL/GenBank/DDBJ whole genome shotgun (WGS) entry which is preliminary data.</text>
</comment>